<gene>
    <name evidence="1" type="ORF">HAX54_050122</name>
</gene>
<organism evidence="1 2">
    <name type="scientific">Datura stramonium</name>
    <name type="common">Jimsonweed</name>
    <name type="synonym">Common thornapple</name>
    <dbReference type="NCBI Taxonomy" id="4076"/>
    <lineage>
        <taxon>Eukaryota</taxon>
        <taxon>Viridiplantae</taxon>
        <taxon>Streptophyta</taxon>
        <taxon>Embryophyta</taxon>
        <taxon>Tracheophyta</taxon>
        <taxon>Spermatophyta</taxon>
        <taxon>Magnoliopsida</taxon>
        <taxon>eudicotyledons</taxon>
        <taxon>Gunneridae</taxon>
        <taxon>Pentapetalae</taxon>
        <taxon>asterids</taxon>
        <taxon>lamiids</taxon>
        <taxon>Solanales</taxon>
        <taxon>Solanaceae</taxon>
        <taxon>Solanoideae</taxon>
        <taxon>Datureae</taxon>
        <taxon>Datura</taxon>
    </lineage>
</organism>
<reference evidence="1 2" key="1">
    <citation type="journal article" date="2021" name="BMC Genomics">
        <title>Datura genome reveals duplications of psychoactive alkaloid biosynthetic genes and high mutation rate following tissue culture.</title>
        <authorList>
            <person name="Rajewski A."/>
            <person name="Carter-House D."/>
            <person name="Stajich J."/>
            <person name="Litt A."/>
        </authorList>
    </citation>
    <scope>NUCLEOTIDE SEQUENCE [LARGE SCALE GENOMIC DNA]</scope>
    <source>
        <strain evidence="1">AR-01</strain>
    </source>
</reference>
<proteinExistence type="predicted"/>
<evidence type="ECO:0000313" key="2">
    <source>
        <dbReference type="Proteomes" id="UP000823775"/>
    </source>
</evidence>
<comment type="caution">
    <text evidence="1">The sequence shown here is derived from an EMBL/GenBank/DDBJ whole genome shotgun (WGS) entry which is preliminary data.</text>
</comment>
<sequence>MVLGMSIFPLSLPICRKSLFPFLFLYFVKAVEVSVEVTIINTEVTEAFIWLIILEILVTSNSRTIFIREYPLK</sequence>
<keyword evidence="2" id="KW-1185">Reference proteome</keyword>
<name>A0ABS8WL35_DATST</name>
<dbReference type="Proteomes" id="UP000823775">
    <property type="component" value="Unassembled WGS sequence"/>
</dbReference>
<accession>A0ABS8WL35</accession>
<protein>
    <submittedName>
        <fullName evidence="1">Uncharacterized protein</fullName>
    </submittedName>
</protein>
<evidence type="ECO:0000313" key="1">
    <source>
        <dbReference type="EMBL" id="MCE3051548.1"/>
    </source>
</evidence>
<dbReference type="EMBL" id="JACEIK010008716">
    <property type="protein sequence ID" value="MCE3051548.1"/>
    <property type="molecule type" value="Genomic_DNA"/>
</dbReference>